<name>A0A8S9M1D3_BRACR</name>
<protein>
    <recommendedName>
        <fullName evidence="3">Retrotransposon gag domain-containing protein</fullName>
    </recommendedName>
</protein>
<comment type="caution">
    <text evidence="2">The sequence shown here is derived from an EMBL/GenBank/DDBJ whole genome shotgun (WGS) entry which is preliminary data.</text>
</comment>
<evidence type="ECO:0000313" key="2">
    <source>
        <dbReference type="EMBL" id="KAF2612662.1"/>
    </source>
</evidence>
<proteinExistence type="predicted"/>
<organism evidence="2">
    <name type="scientific">Brassica cretica</name>
    <name type="common">Mustard</name>
    <dbReference type="NCBI Taxonomy" id="69181"/>
    <lineage>
        <taxon>Eukaryota</taxon>
        <taxon>Viridiplantae</taxon>
        <taxon>Streptophyta</taxon>
        <taxon>Embryophyta</taxon>
        <taxon>Tracheophyta</taxon>
        <taxon>Spermatophyta</taxon>
        <taxon>Magnoliopsida</taxon>
        <taxon>eudicotyledons</taxon>
        <taxon>Gunneridae</taxon>
        <taxon>Pentapetalae</taxon>
        <taxon>rosids</taxon>
        <taxon>malvids</taxon>
        <taxon>Brassicales</taxon>
        <taxon>Brassicaceae</taxon>
        <taxon>Brassiceae</taxon>
        <taxon>Brassica</taxon>
    </lineage>
</organism>
<evidence type="ECO:0000256" key="1">
    <source>
        <dbReference type="SAM" id="MobiDB-lite"/>
    </source>
</evidence>
<reference evidence="2" key="1">
    <citation type="submission" date="2019-12" db="EMBL/GenBank/DDBJ databases">
        <title>Genome sequencing and annotation of Brassica cretica.</title>
        <authorList>
            <person name="Studholme D.J."/>
            <person name="Sarris P.F."/>
        </authorList>
    </citation>
    <scope>NUCLEOTIDE SEQUENCE</scope>
    <source>
        <strain evidence="2">PFS-102/07</strain>
        <tissue evidence="2">Leaf</tissue>
    </source>
</reference>
<dbReference type="EMBL" id="QGKY02000089">
    <property type="protein sequence ID" value="KAF2612662.1"/>
    <property type="molecule type" value="Genomic_DNA"/>
</dbReference>
<dbReference type="AlphaFoldDB" id="A0A8S9M1D3"/>
<sequence length="230" mass="25627">MLCKIFPCSISGDAFRWFSQLQPGSLTSKEDIERAFLHEFLDDTEATREKEKNDKWDMFVESWQIKREYRVPRHLFDYIMAKGNEKYGSSELRRVDEADIRDPASASIDILTSTSTNGTTSTSIDGTTSTSTNGTTSTSIEGTTSTSTNGTSSTSSCPQDSADSTQKSTDVSSCDLVPAVDKEITMKDFLELEDEAQPENLDQNLEKKLDDDQHTSEKVRETSPEASIDR</sequence>
<feature type="compositionally biased region" description="Polar residues" evidence="1">
    <location>
        <begin position="157"/>
        <end position="172"/>
    </location>
</feature>
<feature type="region of interest" description="Disordered" evidence="1">
    <location>
        <begin position="111"/>
        <end position="179"/>
    </location>
</feature>
<accession>A0A8S9M1D3</accession>
<feature type="region of interest" description="Disordered" evidence="1">
    <location>
        <begin position="191"/>
        <end position="230"/>
    </location>
</feature>
<evidence type="ECO:0008006" key="3">
    <source>
        <dbReference type="Google" id="ProtNLM"/>
    </source>
</evidence>
<feature type="compositionally biased region" description="Low complexity" evidence="1">
    <location>
        <begin position="112"/>
        <end position="156"/>
    </location>
</feature>
<gene>
    <name evidence="2" type="ORF">F2Q70_00012028</name>
</gene>
<feature type="compositionally biased region" description="Basic and acidic residues" evidence="1">
    <location>
        <begin position="204"/>
        <end position="230"/>
    </location>
</feature>